<organism evidence="2 3">
    <name type="scientific">Nesterenkonia rhizosphaerae</name>
    <dbReference type="NCBI Taxonomy" id="1348272"/>
    <lineage>
        <taxon>Bacteria</taxon>
        <taxon>Bacillati</taxon>
        <taxon>Actinomycetota</taxon>
        <taxon>Actinomycetes</taxon>
        <taxon>Micrococcales</taxon>
        <taxon>Micrococcaceae</taxon>
        <taxon>Nesterenkonia</taxon>
    </lineage>
</organism>
<comment type="caution">
    <text evidence="2">The sequence shown here is derived from an EMBL/GenBank/DDBJ whole genome shotgun (WGS) entry which is preliminary data.</text>
</comment>
<evidence type="ECO:0000313" key="3">
    <source>
        <dbReference type="Proteomes" id="UP001500368"/>
    </source>
</evidence>
<proteinExistence type="predicted"/>
<keyword evidence="1" id="KW-1133">Transmembrane helix</keyword>
<accession>A0ABP9G3C7</accession>
<evidence type="ECO:0000313" key="2">
    <source>
        <dbReference type="EMBL" id="GAA4924214.1"/>
    </source>
</evidence>
<protein>
    <submittedName>
        <fullName evidence="2">Uncharacterized protein</fullName>
    </submittedName>
</protein>
<keyword evidence="1" id="KW-0472">Membrane</keyword>
<dbReference type="EMBL" id="BAABLW010000007">
    <property type="protein sequence ID" value="GAA4924214.1"/>
    <property type="molecule type" value="Genomic_DNA"/>
</dbReference>
<dbReference type="Proteomes" id="UP001500368">
    <property type="component" value="Unassembled WGS sequence"/>
</dbReference>
<feature type="transmembrane region" description="Helical" evidence="1">
    <location>
        <begin position="68"/>
        <end position="90"/>
    </location>
</feature>
<dbReference type="RefSeq" id="WP_345478035.1">
    <property type="nucleotide sequence ID" value="NZ_BAABLW010000007.1"/>
</dbReference>
<feature type="transmembrane region" description="Helical" evidence="1">
    <location>
        <begin position="37"/>
        <end position="56"/>
    </location>
</feature>
<keyword evidence="3" id="KW-1185">Reference proteome</keyword>
<name>A0ABP9G3C7_9MICC</name>
<reference evidence="3" key="1">
    <citation type="journal article" date="2019" name="Int. J. Syst. Evol. Microbiol.">
        <title>The Global Catalogue of Microorganisms (GCM) 10K type strain sequencing project: providing services to taxonomists for standard genome sequencing and annotation.</title>
        <authorList>
            <consortium name="The Broad Institute Genomics Platform"/>
            <consortium name="The Broad Institute Genome Sequencing Center for Infectious Disease"/>
            <person name="Wu L."/>
            <person name="Ma J."/>
        </authorList>
    </citation>
    <scope>NUCLEOTIDE SEQUENCE [LARGE SCALE GENOMIC DNA]</scope>
    <source>
        <strain evidence="3">JCM 19129</strain>
    </source>
</reference>
<sequence length="107" mass="11157">MTSVASTMALLSIALLLPCTLVALLMRLLTGTNAWRLRAASLSFLTCALILLMVLIDVYSPTALSQQFAPGLAVLGLVLLLGGLISSTLLPGSPPDPAEEHAQEVQS</sequence>
<gene>
    <name evidence="2" type="ORF">GCM10025790_21780</name>
</gene>
<evidence type="ECO:0000256" key="1">
    <source>
        <dbReference type="SAM" id="Phobius"/>
    </source>
</evidence>
<feature type="transmembrane region" description="Helical" evidence="1">
    <location>
        <begin position="6"/>
        <end position="25"/>
    </location>
</feature>
<keyword evidence="1" id="KW-0812">Transmembrane</keyword>